<protein>
    <submittedName>
        <fullName evidence="2">Sporulation related domain protein</fullName>
    </submittedName>
</protein>
<dbReference type="InterPro" id="IPR036680">
    <property type="entry name" value="SPOR-like_sf"/>
</dbReference>
<dbReference type="Pfam" id="PF18175">
    <property type="entry name" value="HU-CCDC81_bac_2"/>
    <property type="match status" value="1"/>
</dbReference>
<dbReference type="EMBL" id="CACRUT010000031">
    <property type="protein sequence ID" value="VYU69263.1"/>
    <property type="molecule type" value="Genomic_DNA"/>
</dbReference>
<feature type="domain" description="SPOR" evidence="1">
    <location>
        <begin position="271"/>
        <end position="348"/>
    </location>
</feature>
<accession>A0A6N3GZ41</accession>
<dbReference type="AlphaFoldDB" id="A0A6N3GZ41"/>
<sequence>MKELVRHIEILLLDHDCVVVPQIGGFVTCNAPAKYVEEENLFLPPIRTVGFNERLKADDGLLVRSYVEAYDCSDTEARAMLGEQIRDLQQELWETGTYDLGSIGVLMLDERNNVEFSPCQAGTVCPAYYGLDALLFEPLQAEKAVEASLAVEVSRTVPERKPEAVATESEPVARGEITIRLKTVWLQNIAAVAAVVLLFFLMSPDAKNTGVSSANQADFARLMWMPTVQETVPEAFGKPEEIQAKGTETDVEGAGTAVARPEPVQKTEDAAAVKSGYCVVVASAISEKNAESYVERLHKEGYKEAQVYKKGNMVRVVFPGFASEAEAHAKMNALSDRSEEFASAWVYHIK</sequence>
<name>A0A6N3GZ41_9BACT</name>
<dbReference type="InterPro" id="IPR007730">
    <property type="entry name" value="SPOR-like_dom"/>
</dbReference>
<dbReference type="InterPro" id="IPR041268">
    <property type="entry name" value="HU-CCDC81_bac_2"/>
</dbReference>
<reference evidence="2" key="1">
    <citation type="submission" date="2019-11" db="EMBL/GenBank/DDBJ databases">
        <authorList>
            <person name="Feng L."/>
        </authorList>
    </citation>
    <scope>NUCLEOTIDE SEQUENCE</scope>
    <source>
        <strain evidence="2">PclaraLFYP37</strain>
    </source>
</reference>
<dbReference type="InterPro" id="IPR040495">
    <property type="entry name" value="HU-CCDC81_bac_1"/>
</dbReference>
<dbReference type="Gene3D" id="3.30.70.1070">
    <property type="entry name" value="Sporulation related repeat"/>
    <property type="match status" value="1"/>
</dbReference>
<evidence type="ECO:0000259" key="1">
    <source>
        <dbReference type="PROSITE" id="PS51724"/>
    </source>
</evidence>
<gene>
    <name evidence="2" type="ORF">PCLFYP37_00694</name>
</gene>
<dbReference type="PROSITE" id="PS51724">
    <property type="entry name" value="SPOR"/>
    <property type="match status" value="1"/>
</dbReference>
<organism evidence="2">
    <name type="scientific">Paraprevotella clara</name>
    <dbReference type="NCBI Taxonomy" id="454154"/>
    <lineage>
        <taxon>Bacteria</taxon>
        <taxon>Pseudomonadati</taxon>
        <taxon>Bacteroidota</taxon>
        <taxon>Bacteroidia</taxon>
        <taxon>Bacteroidales</taxon>
        <taxon>Prevotellaceae</taxon>
        <taxon>Paraprevotella</taxon>
    </lineage>
</organism>
<evidence type="ECO:0000313" key="2">
    <source>
        <dbReference type="EMBL" id="VYU69263.1"/>
    </source>
</evidence>
<dbReference type="Pfam" id="PF18174">
    <property type="entry name" value="HU-CCDC81_bac_1"/>
    <property type="match status" value="1"/>
</dbReference>
<proteinExistence type="predicted"/>
<dbReference type="GO" id="GO:0042834">
    <property type="term" value="F:peptidoglycan binding"/>
    <property type="evidence" value="ECO:0007669"/>
    <property type="project" value="InterPro"/>
</dbReference>
<dbReference type="SUPFAM" id="SSF110997">
    <property type="entry name" value="Sporulation related repeat"/>
    <property type="match status" value="1"/>
</dbReference>
<dbReference type="Pfam" id="PF05036">
    <property type="entry name" value="SPOR"/>
    <property type="match status" value="1"/>
</dbReference>
<dbReference type="RefSeq" id="WP_412441463.1">
    <property type="nucleotide sequence ID" value="NZ_CACRUT010000031.1"/>
</dbReference>